<feature type="transmembrane region" description="Helical" evidence="2">
    <location>
        <begin position="263"/>
        <end position="289"/>
    </location>
</feature>
<dbReference type="AlphaFoldDB" id="A0AA85K6B2"/>
<dbReference type="PANTHER" id="PTHR16189:SF0">
    <property type="entry name" value="TRANSMEMBRANE PROTEIN 104"/>
    <property type="match status" value="1"/>
</dbReference>
<feature type="transmembrane region" description="Helical" evidence="2">
    <location>
        <begin position="510"/>
        <end position="530"/>
    </location>
</feature>
<reference evidence="3" key="1">
    <citation type="submission" date="2022-06" db="EMBL/GenBank/DDBJ databases">
        <authorList>
            <person name="Berger JAMES D."/>
            <person name="Berger JAMES D."/>
        </authorList>
    </citation>
    <scope>NUCLEOTIDE SEQUENCE [LARGE SCALE GENOMIC DNA]</scope>
</reference>
<keyword evidence="2" id="KW-0472">Membrane</keyword>
<protein>
    <recommendedName>
        <fullName evidence="6">Aa_trans domain-containing protein</fullName>
    </recommendedName>
</protein>
<feature type="transmembrane region" description="Helical" evidence="2">
    <location>
        <begin position="387"/>
        <end position="410"/>
    </location>
</feature>
<evidence type="ECO:0000313" key="3">
    <source>
        <dbReference type="Proteomes" id="UP000050795"/>
    </source>
</evidence>
<evidence type="ECO:0008006" key="6">
    <source>
        <dbReference type="Google" id="ProtNLM"/>
    </source>
</evidence>
<reference evidence="4 5" key="2">
    <citation type="submission" date="2023-11" db="UniProtKB">
        <authorList>
            <consortium name="WormBaseParasite"/>
        </authorList>
    </citation>
    <scope>IDENTIFICATION</scope>
</reference>
<dbReference type="WBParaSite" id="TREG1_64670.1">
    <property type="protein sequence ID" value="TREG1_64670.1"/>
    <property type="gene ID" value="TREG1_64670"/>
</dbReference>
<evidence type="ECO:0000313" key="5">
    <source>
        <dbReference type="WBParaSite" id="TREG1_64670.2"/>
    </source>
</evidence>
<evidence type="ECO:0000313" key="4">
    <source>
        <dbReference type="WBParaSite" id="TREG1_64670.1"/>
    </source>
</evidence>
<keyword evidence="2" id="KW-0812">Transmembrane</keyword>
<proteinExistence type="predicted"/>
<dbReference type="PANTHER" id="PTHR16189">
    <property type="entry name" value="TRANSMEMBRANE PROTEIN 104-RELATED"/>
    <property type="match status" value="1"/>
</dbReference>
<evidence type="ECO:0000256" key="1">
    <source>
        <dbReference type="ARBA" id="ARBA00004141"/>
    </source>
</evidence>
<dbReference type="GO" id="GO:0016020">
    <property type="term" value="C:membrane"/>
    <property type="evidence" value="ECO:0007669"/>
    <property type="project" value="UniProtKB-SubCell"/>
</dbReference>
<sequence length="536" mass="60214">MGYICVCNYYSVFLKALSITNGLQKLKGTDLRNEDLKDSESITDETSDDGASFRINSEDFQITEKYELGQMSLMYFGKIGNILFYINICTYLYGDLAIYSSAVPKSLRNVVCSLNNSKNSSLSDFDLCWASSSLTRMDVYRIFVVIFGAFVLPFLFFSVTRSRWLQLLTVCLRWLGFLLMLSLSIERAILLRKSITVAASLPLWNPSVYTLFSQPEPIPQPPMFQPHNIPNLFGVCVYVFMCHHSIPGIVTPIGNKHRILYKVFIPVFITVLLFNLFLSSTAIIAFNHIEDLYTLNFIPDQAFIDISHIPYTIALIFGYFLCLFPVFALTSSYPIIGTSLLGNIYSLCSFFPVFQGGKAKTALKYSLPFIVALPPLCIALITDNVGYLTGFTGAIFGSGIQYIIPGVLVYKARRQLSNFIISSSNSVVTIRTDGEHQNNSSSSNDMRTVHDDAMIQTTSSNTAESNEVYNSTECLTTAANNLPQTVSIIDKYSYHRLTAKFTMHASPFQSIAWILFIFVWAIFCIVIVLIDKIHHI</sequence>
<feature type="transmembrane region" description="Helical" evidence="2">
    <location>
        <begin position="139"/>
        <end position="158"/>
    </location>
</feature>
<feature type="transmembrane region" description="Helical" evidence="2">
    <location>
        <begin position="232"/>
        <end position="251"/>
    </location>
</feature>
<feature type="transmembrane region" description="Helical" evidence="2">
    <location>
        <begin position="309"/>
        <end position="329"/>
    </location>
</feature>
<keyword evidence="3" id="KW-1185">Reference proteome</keyword>
<comment type="subcellular location">
    <subcellularLocation>
        <location evidence="1">Membrane</location>
        <topology evidence="1">Multi-pass membrane protein</topology>
    </subcellularLocation>
</comment>
<feature type="transmembrane region" description="Helical" evidence="2">
    <location>
        <begin position="164"/>
        <end position="183"/>
    </location>
</feature>
<dbReference type="Proteomes" id="UP000050795">
    <property type="component" value="Unassembled WGS sequence"/>
</dbReference>
<organism evidence="3 5">
    <name type="scientific">Trichobilharzia regenti</name>
    <name type="common">Nasal bird schistosome</name>
    <dbReference type="NCBI Taxonomy" id="157069"/>
    <lineage>
        <taxon>Eukaryota</taxon>
        <taxon>Metazoa</taxon>
        <taxon>Spiralia</taxon>
        <taxon>Lophotrochozoa</taxon>
        <taxon>Platyhelminthes</taxon>
        <taxon>Trematoda</taxon>
        <taxon>Digenea</taxon>
        <taxon>Strigeidida</taxon>
        <taxon>Schistosomatoidea</taxon>
        <taxon>Schistosomatidae</taxon>
        <taxon>Trichobilharzia</taxon>
    </lineage>
</organism>
<evidence type="ECO:0000256" key="2">
    <source>
        <dbReference type="SAM" id="Phobius"/>
    </source>
</evidence>
<accession>A0AA85K6B2</accession>
<dbReference type="WBParaSite" id="TREG1_64670.2">
    <property type="protein sequence ID" value="TREG1_64670.2"/>
    <property type="gene ID" value="TREG1_64670"/>
</dbReference>
<keyword evidence="2" id="KW-1133">Transmembrane helix</keyword>
<name>A0AA85K6B2_TRIRE</name>